<accession>A0A3M7SND4</accession>
<keyword evidence="4" id="KW-1185">Reference proteome</keyword>
<dbReference type="AlphaFoldDB" id="A0A3M7SND4"/>
<feature type="chain" id="PRO_5018260506" evidence="2">
    <location>
        <begin position="18"/>
        <end position="165"/>
    </location>
</feature>
<name>A0A3M7SND4_BRAPC</name>
<evidence type="ECO:0000256" key="1">
    <source>
        <dbReference type="SAM" id="MobiDB-lite"/>
    </source>
</evidence>
<organism evidence="3 4">
    <name type="scientific">Brachionus plicatilis</name>
    <name type="common">Marine rotifer</name>
    <name type="synonym">Brachionus muelleri</name>
    <dbReference type="NCBI Taxonomy" id="10195"/>
    <lineage>
        <taxon>Eukaryota</taxon>
        <taxon>Metazoa</taxon>
        <taxon>Spiralia</taxon>
        <taxon>Gnathifera</taxon>
        <taxon>Rotifera</taxon>
        <taxon>Eurotatoria</taxon>
        <taxon>Monogononta</taxon>
        <taxon>Pseudotrocha</taxon>
        <taxon>Ploima</taxon>
        <taxon>Brachionidae</taxon>
        <taxon>Brachionus</taxon>
    </lineage>
</organism>
<dbReference type="Proteomes" id="UP000276133">
    <property type="component" value="Unassembled WGS sequence"/>
</dbReference>
<evidence type="ECO:0000313" key="3">
    <source>
        <dbReference type="EMBL" id="RNA37048.1"/>
    </source>
</evidence>
<gene>
    <name evidence="3" type="ORF">BpHYR1_023759</name>
</gene>
<dbReference type="EMBL" id="REGN01001099">
    <property type="protein sequence ID" value="RNA37048.1"/>
    <property type="molecule type" value="Genomic_DNA"/>
</dbReference>
<feature type="region of interest" description="Disordered" evidence="1">
    <location>
        <begin position="96"/>
        <end position="165"/>
    </location>
</feature>
<proteinExistence type="predicted"/>
<protein>
    <submittedName>
        <fullName evidence="3">Uncharacterized protein</fullName>
    </submittedName>
</protein>
<feature type="compositionally biased region" description="Polar residues" evidence="1">
    <location>
        <begin position="152"/>
        <end position="165"/>
    </location>
</feature>
<evidence type="ECO:0000256" key="2">
    <source>
        <dbReference type="SAM" id="SignalP"/>
    </source>
</evidence>
<keyword evidence="2" id="KW-0732">Signal</keyword>
<sequence length="165" mass="19644">MKFLVIVLALGFVLASAYPYGNMGYGFGNGMLGSGLNMMNQYGGMGVNRRRYNRRPANRYYMDDYDDNYYDDDEYYYDSYEDYEWRPMHKRRNGGAMYGRQRGHYGSDSYEPYTEASRPMYDKTSRQHSSSYNDKSYKHKKDSYKSEPYASTYKSSQDYNKYQPY</sequence>
<comment type="caution">
    <text evidence="3">The sequence shown here is derived from an EMBL/GenBank/DDBJ whole genome shotgun (WGS) entry which is preliminary data.</text>
</comment>
<evidence type="ECO:0000313" key="4">
    <source>
        <dbReference type="Proteomes" id="UP000276133"/>
    </source>
</evidence>
<reference evidence="3 4" key="1">
    <citation type="journal article" date="2018" name="Sci. Rep.">
        <title>Genomic signatures of local adaptation to the degree of environmental predictability in rotifers.</title>
        <authorList>
            <person name="Franch-Gras L."/>
            <person name="Hahn C."/>
            <person name="Garcia-Roger E.M."/>
            <person name="Carmona M.J."/>
            <person name="Serra M."/>
            <person name="Gomez A."/>
        </authorList>
    </citation>
    <scope>NUCLEOTIDE SEQUENCE [LARGE SCALE GENOMIC DNA]</scope>
    <source>
        <strain evidence="3">HYR1</strain>
    </source>
</reference>
<feature type="signal peptide" evidence="2">
    <location>
        <begin position="1"/>
        <end position="17"/>
    </location>
</feature>